<comment type="caution">
    <text evidence="3">The sequence shown here is derived from an EMBL/GenBank/DDBJ whole genome shotgun (WGS) entry which is preliminary data.</text>
</comment>
<dbReference type="Proteomes" id="UP000613266">
    <property type="component" value="Unassembled WGS sequence"/>
</dbReference>
<reference evidence="3" key="1">
    <citation type="submission" date="2020-12" db="EMBL/GenBank/DDBJ databases">
        <title>The genome sequence of Inhella sp. 1Y17.</title>
        <authorList>
            <person name="Liu Y."/>
        </authorList>
    </citation>
    <scope>NUCLEOTIDE SEQUENCE</scope>
    <source>
        <strain evidence="3">1Y17</strain>
    </source>
</reference>
<proteinExistence type="predicted"/>
<accession>A0A931IZI6</accession>
<dbReference type="Pfam" id="PF07883">
    <property type="entry name" value="Cupin_2"/>
    <property type="match status" value="1"/>
</dbReference>
<dbReference type="PROSITE" id="PS51257">
    <property type="entry name" value="PROKAR_LIPOPROTEIN"/>
    <property type="match status" value="1"/>
</dbReference>
<dbReference type="Gene3D" id="2.60.120.10">
    <property type="entry name" value="Jelly Rolls"/>
    <property type="match status" value="1"/>
</dbReference>
<evidence type="ECO:0000259" key="2">
    <source>
        <dbReference type="Pfam" id="PF07883"/>
    </source>
</evidence>
<feature type="chain" id="PRO_5036974074" evidence="1">
    <location>
        <begin position="19"/>
        <end position="141"/>
    </location>
</feature>
<dbReference type="SUPFAM" id="SSF51182">
    <property type="entry name" value="RmlC-like cupins"/>
    <property type="match status" value="1"/>
</dbReference>
<name>A0A931IZI6_9BURK</name>
<organism evidence="3 4">
    <name type="scientific">Inhella proteolytica</name>
    <dbReference type="NCBI Taxonomy" id="2795029"/>
    <lineage>
        <taxon>Bacteria</taxon>
        <taxon>Pseudomonadati</taxon>
        <taxon>Pseudomonadota</taxon>
        <taxon>Betaproteobacteria</taxon>
        <taxon>Burkholderiales</taxon>
        <taxon>Sphaerotilaceae</taxon>
        <taxon>Inhella</taxon>
    </lineage>
</organism>
<dbReference type="CDD" id="cd06989">
    <property type="entry name" value="cupin_DRT102"/>
    <property type="match status" value="1"/>
</dbReference>
<dbReference type="InterPro" id="IPR014710">
    <property type="entry name" value="RmlC-like_jellyroll"/>
</dbReference>
<sequence>MRPAVLLLGLCLSLGCAAQPEPIRPEAQPWFSPPQLPGLRAAWLLGSEKGAGPYVLRVQLEAGTRIPPHTHPDTRHSTVLRGTLYVGFGGAVDEARWVAVPAGALYVAPAGVPHWLWAKDGEVEYQETGSGPTGTLPIKPS</sequence>
<keyword evidence="1" id="KW-0732">Signal</keyword>
<gene>
    <name evidence="3" type="ORF">I7X39_07190</name>
</gene>
<keyword evidence="4" id="KW-1185">Reference proteome</keyword>
<feature type="domain" description="Cupin type-2" evidence="2">
    <location>
        <begin position="57"/>
        <end position="120"/>
    </location>
</feature>
<dbReference type="RefSeq" id="WP_198110304.1">
    <property type="nucleotide sequence ID" value="NZ_JAEDAK010000004.1"/>
</dbReference>
<dbReference type="InterPro" id="IPR011051">
    <property type="entry name" value="RmlC_Cupin_sf"/>
</dbReference>
<evidence type="ECO:0000256" key="1">
    <source>
        <dbReference type="SAM" id="SignalP"/>
    </source>
</evidence>
<feature type="signal peptide" evidence="1">
    <location>
        <begin position="1"/>
        <end position="18"/>
    </location>
</feature>
<evidence type="ECO:0000313" key="3">
    <source>
        <dbReference type="EMBL" id="MBH9576684.1"/>
    </source>
</evidence>
<dbReference type="EMBL" id="JAEDAK010000004">
    <property type="protein sequence ID" value="MBH9576684.1"/>
    <property type="molecule type" value="Genomic_DNA"/>
</dbReference>
<dbReference type="AlphaFoldDB" id="A0A931IZI6"/>
<protein>
    <submittedName>
        <fullName evidence="3">Cupin domain-containing protein</fullName>
    </submittedName>
</protein>
<dbReference type="InterPro" id="IPR013096">
    <property type="entry name" value="Cupin_2"/>
</dbReference>
<evidence type="ECO:0000313" key="4">
    <source>
        <dbReference type="Proteomes" id="UP000613266"/>
    </source>
</evidence>